<reference evidence="1 2" key="1">
    <citation type="submission" date="2019-08" db="EMBL/GenBank/DDBJ databases">
        <title>Lewinella sp. strain SSH13 Genome sequencing and assembly.</title>
        <authorList>
            <person name="Kim I."/>
        </authorList>
    </citation>
    <scope>NUCLEOTIDE SEQUENCE [LARGE SCALE GENOMIC DNA]</scope>
    <source>
        <strain evidence="1 2">SSH13</strain>
    </source>
</reference>
<organism evidence="1 2">
    <name type="scientific">Neolewinella aurantiaca</name>
    <dbReference type="NCBI Taxonomy" id="2602767"/>
    <lineage>
        <taxon>Bacteria</taxon>
        <taxon>Pseudomonadati</taxon>
        <taxon>Bacteroidota</taxon>
        <taxon>Saprospiria</taxon>
        <taxon>Saprospirales</taxon>
        <taxon>Lewinellaceae</taxon>
        <taxon>Neolewinella</taxon>
    </lineage>
</organism>
<dbReference type="AlphaFoldDB" id="A0A5C7FFJ0"/>
<dbReference type="EMBL" id="VOXD01000082">
    <property type="protein sequence ID" value="TXF81310.1"/>
    <property type="molecule type" value="Genomic_DNA"/>
</dbReference>
<comment type="caution">
    <text evidence="1">The sequence shown here is derived from an EMBL/GenBank/DDBJ whole genome shotgun (WGS) entry which is preliminary data.</text>
</comment>
<proteinExistence type="predicted"/>
<dbReference type="OrthoDB" id="9820942at2"/>
<protein>
    <recommendedName>
        <fullName evidence="3">6-bladed beta-propeller</fullName>
    </recommendedName>
</protein>
<sequence>MNKFFLTFVGLLFFSCGNDLEMASYKVVSEASTEERSVDVIELQGENFGPEGQFGYLTDILLVNSSLVFQDIKKEYAFSHLEDGEKLSRFQPIGLGKGEVENADFVKIVDYDEMSKEIHFFNYSTKSLSSISVLPNSVPYIYGAVPGLYWGDIQSAVGLNDSLVAITGRFSDAKFIIFNKNTQKEVLRSKYLNSFPNELSEEARISVSPTDIKYNDKHELVVLNKPSVNSIDVYSTNGAPEKFYSFGEMRNISDENIFSRDYFYYYSVKTHGDVAYGLYLGMRQDVMAVQDVFASRTRPELHVYNLVTDDLQRFKLDRLVNACVLNTESSILYCIEENNEDQPLVRYEIPKI</sequence>
<evidence type="ECO:0000313" key="1">
    <source>
        <dbReference type="EMBL" id="TXF81310.1"/>
    </source>
</evidence>
<evidence type="ECO:0000313" key="2">
    <source>
        <dbReference type="Proteomes" id="UP000321907"/>
    </source>
</evidence>
<dbReference type="RefSeq" id="WP_147932936.1">
    <property type="nucleotide sequence ID" value="NZ_VOXD01000082.1"/>
</dbReference>
<gene>
    <name evidence="1" type="ORF">FUA23_22030</name>
</gene>
<name>A0A5C7FFJ0_9BACT</name>
<evidence type="ECO:0008006" key="3">
    <source>
        <dbReference type="Google" id="ProtNLM"/>
    </source>
</evidence>
<dbReference type="PROSITE" id="PS51257">
    <property type="entry name" value="PROKAR_LIPOPROTEIN"/>
    <property type="match status" value="1"/>
</dbReference>
<accession>A0A5C7FFJ0</accession>
<dbReference type="Proteomes" id="UP000321907">
    <property type="component" value="Unassembled WGS sequence"/>
</dbReference>
<keyword evidence="2" id="KW-1185">Reference proteome</keyword>